<reference evidence="2" key="1">
    <citation type="submission" date="2018-01" db="EMBL/GenBank/DDBJ databases">
        <title>An insight into the sialome of Amazonian anophelines.</title>
        <authorList>
            <person name="Ribeiro J.M."/>
            <person name="Scarpassa V."/>
            <person name="Calvo E."/>
        </authorList>
    </citation>
    <scope>NUCLEOTIDE SEQUENCE</scope>
    <source>
        <tissue evidence="2">Salivary glands</tissue>
    </source>
</reference>
<name>A0A2M4B177_9DIPT</name>
<keyword evidence="1" id="KW-0732">Signal</keyword>
<feature type="chain" id="PRO_5014772801" evidence="1">
    <location>
        <begin position="24"/>
        <end position="67"/>
    </location>
</feature>
<evidence type="ECO:0000313" key="2">
    <source>
        <dbReference type="EMBL" id="MBW46804.1"/>
    </source>
</evidence>
<organism evidence="2">
    <name type="scientific">Anopheles triannulatus</name>
    <dbReference type="NCBI Taxonomy" id="58253"/>
    <lineage>
        <taxon>Eukaryota</taxon>
        <taxon>Metazoa</taxon>
        <taxon>Ecdysozoa</taxon>
        <taxon>Arthropoda</taxon>
        <taxon>Hexapoda</taxon>
        <taxon>Insecta</taxon>
        <taxon>Pterygota</taxon>
        <taxon>Neoptera</taxon>
        <taxon>Endopterygota</taxon>
        <taxon>Diptera</taxon>
        <taxon>Nematocera</taxon>
        <taxon>Culicoidea</taxon>
        <taxon>Culicidae</taxon>
        <taxon>Anophelinae</taxon>
        <taxon>Anopheles</taxon>
    </lineage>
</organism>
<dbReference type="EMBL" id="GGFK01013483">
    <property type="protein sequence ID" value="MBW46804.1"/>
    <property type="molecule type" value="Transcribed_RNA"/>
</dbReference>
<dbReference type="AlphaFoldDB" id="A0A2M4B177"/>
<evidence type="ECO:0000256" key="1">
    <source>
        <dbReference type="SAM" id="SignalP"/>
    </source>
</evidence>
<feature type="signal peptide" evidence="1">
    <location>
        <begin position="1"/>
        <end position="23"/>
    </location>
</feature>
<proteinExistence type="predicted"/>
<protein>
    <submittedName>
        <fullName evidence="2">Putative secreted protein</fullName>
    </submittedName>
</protein>
<sequence>MVLCAHRVVRIAVLSCGILMTESISTLSNTTKSSTHCASLQTATGFALRMDHRLRFGILRIKRWSKS</sequence>
<accession>A0A2M4B177</accession>